<gene>
    <name evidence="10" type="primary">hisJ</name>
    <name evidence="10" type="ORF">GKZ89_05330</name>
</gene>
<dbReference type="Pfam" id="PF02811">
    <property type="entry name" value="PHP"/>
    <property type="match status" value="1"/>
</dbReference>
<dbReference type="InterPro" id="IPR010140">
    <property type="entry name" value="Histidinol_P_phosphatase_HisJ"/>
</dbReference>
<proteinExistence type="inferred from homology"/>
<dbReference type="InterPro" id="IPR004013">
    <property type="entry name" value="PHP_dom"/>
</dbReference>
<comment type="catalytic activity">
    <reaction evidence="7 8">
        <text>L-histidinol phosphate + H2O = L-histidinol + phosphate</text>
        <dbReference type="Rhea" id="RHEA:14465"/>
        <dbReference type="ChEBI" id="CHEBI:15377"/>
        <dbReference type="ChEBI" id="CHEBI:43474"/>
        <dbReference type="ChEBI" id="CHEBI:57699"/>
        <dbReference type="ChEBI" id="CHEBI:57980"/>
        <dbReference type="EC" id="3.1.3.15"/>
    </reaction>
</comment>
<evidence type="ECO:0000256" key="8">
    <source>
        <dbReference type="RuleBase" id="RU366003"/>
    </source>
</evidence>
<evidence type="ECO:0000256" key="4">
    <source>
        <dbReference type="ARBA" id="ARBA00022605"/>
    </source>
</evidence>
<dbReference type="SUPFAM" id="SSF89550">
    <property type="entry name" value="PHP domain-like"/>
    <property type="match status" value="1"/>
</dbReference>
<dbReference type="Gene3D" id="3.20.20.140">
    <property type="entry name" value="Metal-dependent hydrolases"/>
    <property type="match status" value="1"/>
</dbReference>
<dbReference type="PANTHER" id="PTHR21039:SF0">
    <property type="entry name" value="HISTIDINOL-PHOSPHATASE"/>
    <property type="match status" value="1"/>
</dbReference>
<dbReference type="CDD" id="cd12110">
    <property type="entry name" value="PHP_HisPPase_Hisj_like"/>
    <property type="match status" value="1"/>
</dbReference>
<feature type="domain" description="PHP" evidence="9">
    <location>
        <begin position="4"/>
        <end position="217"/>
    </location>
</feature>
<evidence type="ECO:0000256" key="5">
    <source>
        <dbReference type="ARBA" id="ARBA00022801"/>
    </source>
</evidence>
<dbReference type="UniPathway" id="UPA00031">
    <property type="reaction ID" value="UER00013"/>
</dbReference>
<dbReference type="GO" id="GO:0005737">
    <property type="term" value="C:cytoplasm"/>
    <property type="evidence" value="ECO:0007669"/>
    <property type="project" value="TreeGrafter"/>
</dbReference>
<evidence type="ECO:0000256" key="7">
    <source>
        <dbReference type="ARBA" id="ARBA00049158"/>
    </source>
</evidence>
<dbReference type="OrthoDB" id="9775255at2"/>
<comment type="similarity">
    <text evidence="2 8">Belongs to the PHP hydrolase family. HisK subfamily.</text>
</comment>
<dbReference type="GO" id="GO:0000105">
    <property type="term" value="P:L-histidine biosynthetic process"/>
    <property type="evidence" value="ECO:0007669"/>
    <property type="project" value="UniProtKB-UniRule"/>
</dbReference>
<keyword evidence="5 8" id="KW-0378">Hydrolase</keyword>
<dbReference type="EC" id="3.1.3.15" evidence="3 8"/>
<dbReference type="NCBIfam" id="NF005996">
    <property type="entry name" value="PRK08123.1"/>
    <property type="match status" value="1"/>
</dbReference>
<comment type="pathway">
    <text evidence="1 8">Amino-acid biosynthesis; L-histidine biosynthesis; L-histidine from 5-phospho-alpha-D-ribose 1-diphosphate: step 8/9.</text>
</comment>
<dbReference type="Proteomes" id="UP000434639">
    <property type="component" value="Unassembled WGS sequence"/>
</dbReference>
<reference evidence="10 11" key="1">
    <citation type="journal article" date="2017" name="Int. J. Syst. Evol. Microbiol.">
        <title>Bacillus mangrovi sp. nov., isolated from a sediment sample from a mangrove forest.</title>
        <authorList>
            <person name="Gupta V."/>
            <person name="Singh P.K."/>
            <person name="Korpole S."/>
            <person name="Tanuku N.R.S."/>
            <person name="Pinnaka A.K."/>
        </authorList>
    </citation>
    <scope>NUCLEOTIDE SEQUENCE [LARGE SCALE GENOMIC DNA]</scope>
    <source>
        <strain evidence="10 11">KCTC 33872</strain>
    </source>
</reference>
<evidence type="ECO:0000256" key="2">
    <source>
        <dbReference type="ARBA" id="ARBA00009152"/>
    </source>
</evidence>
<evidence type="ECO:0000259" key="9">
    <source>
        <dbReference type="Pfam" id="PF02811"/>
    </source>
</evidence>
<dbReference type="NCBIfam" id="TIGR01856">
    <property type="entry name" value="hisJ_fam"/>
    <property type="match status" value="1"/>
</dbReference>
<name>A0A7X2S352_9BACI</name>
<protein>
    <recommendedName>
        <fullName evidence="3 8">Histidinol-phosphatase</fullName>
        <shortName evidence="8">HolPase</shortName>
        <ecNumber evidence="3 8">3.1.3.15</ecNumber>
    </recommendedName>
</protein>
<dbReference type="GO" id="GO:0004401">
    <property type="term" value="F:histidinol-phosphatase activity"/>
    <property type="evidence" value="ECO:0007669"/>
    <property type="project" value="UniProtKB-UniRule"/>
</dbReference>
<dbReference type="EMBL" id="WMIB01000003">
    <property type="protein sequence ID" value="MTH52824.1"/>
    <property type="molecule type" value="Genomic_DNA"/>
</dbReference>
<dbReference type="PANTHER" id="PTHR21039">
    <property type="entry name" value="HISTIDINOL PHOSPHATASE-RELATED"/>
    <property type="match status" value="1"/>
</dbReference>
<dbReference type="AlphaFoldDB" id="A0A7X2S352"/>
<keyword evidence="6 8" id="KW-0368">Histidine biosynthesis</keyword>
<evidence type="ECO:0000256" key="3">
    <source>
        <dbReference type="ARBA" id="ARBA00013085"/>
    </source>
</evidence>
<evidence type="ECO:0000256" key="1">
    <source>
        <dbReference type="ARBA" id="ARBA00004970"/>
    </source>
</evidence>
<evidence type="ECO:0000313" key="11">
    <source>
        <dbReference type="Proteomes" id="UP000434639"/>
    </source>
</evidence>
<evidence type="ECO:0000313" key="10">
    <source>
        <dbReference type="EMBL" id="MTH52824.1"/>
    </source>
</evidence>
<keyword evidence="4 8" id="KW-0028">Amino-acid biosynthesis</keyword>
<evidence type="ECO:0000256" key="6">
    <source>
        <dbReference type="ARBA" id="ARBA00023102"/>
    </source>
</evidence>
<dbReference type="InterPro" id="IPR016195">
    <property type="entry name" value="Pol/histidinol_Pase-like"/>
</dbReference>
<keyword evidence="11" id="KW-1185">Reference proteome</keyword>
<comment type="caution">
    <text evidence="10">The sequence shown here is derived from an EMBL/GenBank/DDBJ whole genome shotgun (WGS) entry which is preliminary data.</text>
</comment>
<organism evidence="10 11">
    <name type="scientific">Metabacillus mangrovi</name>
    <dbReference type="NCBI Taxonomy" id="1491830"/>
    <lineage>
        <taxon>Bacteria</taxon>
        <taxon>Bacillati</taxon>
        <taxon>Bacillota</taxon>
        <taxon>Bacilli</taxon>
        <taxon>Bacillales</taxon>
        <taxon>Bacillaceae</taxon>
        <taxon>Metabacillus</taxon>
    </lineage>
</organism>
<sequence>MKIDAHVHTPFCPHGSRDRLSRYAERGIQLGFEELTFTEHAPLPETFSDPVPNKDSALPADQVEAYIKAVQEVKKEYSGEIKINLGFEVDYIEGFEKETAAFLNQYGSIIDDSILSVHFLLAGNAFHCLDFSPEGFKNLCLAAGSISAAHSLYYRTVGKSITADLGDFKPKRIGHITLVHKFQSLFPVPSAEKDLNDLDRLLDLVKEKGYELDYNTAGLRKEYCKTPYPYREAAELALKKKIPLVYGSDAHASADLGADYHNYVSLISGSPQMPESKEK</sequence>
<accession>A0A7X2S352</accession>